<evidence type="ECO:0000313" key="2">
    <source>
        <dbReference type="Proteomes" id="UP001234297"/>
    </source>
</evidence>
<dbReference type="EMBL" id="CM056814">
    <property type="protein sequence ID" value="KAJ8627667.1"/>
    <property type="molecule type" value="Genomic_DNA"/>
</dbReference>
<organism evidence="1 2">
    <name type="scientific">Persea americana</name>
    <name type="common">Avocado</name>
    <dbReference type="NCBI Taxonomy" id="3435"/>
    <lineage>
        <taxon>Eukaryota</taxon>
        <taxon>Viridiplantae</taxon>
        <taxon>Streptophyta</taxon>
        <taxon>Embryophyta</taxon>
        <taxon>Tracheophyta</taxon>
        <taxon>Spermatophyta</taxon>
        <taxon>Magnoliopsida</taxon>
        <taxon>Magnoliidae</taxon>
        <taxon>Laurales</taxon>
        <taxon>Lauraceae</taxon>
        <taxon>Persea</taxon>
    </lineage>
</organism>
<reference evidence="1 2" key="1">
    <citation type="journal article" date="2022" name="Hortic Res">
        <title>A haplotype resolved chromosomal level avocado genome allows analysis of novel avocado genes.</title>
        <authorList>
            <person name="Nath O."/>
            <person name="Fletcher S.J."/>
            <person name="Hayward A."/>
            <person name="Shaw L.M."/>
            <person name="Masouleh A.K."/>
            <person name="Furtado A."/>
            <person name="Henry R.J."/>
            <person name="Mitter N."/>
        </authorList>
    </citation>
    <scope>NUCLEOTIDE SEQUENCE [LARGE SCALE GENOMIC DNA]</scope>
    <source>
        <strain evidence="2">cv. Hass</strain>
    </source>
</reference>
<comment type="caution">
    <text evidence="1">The sequence shown here is derived from an EMBL/GenBank/DDBJ whole genome shotgun (WGS) entry which is preliminary data.</text>
</comment>
<accession>A0ACC2L2S7</accession>
<sequence>MKIGRSSKRSRPLNSEGKPRDNSVSLNSKRRLKPSKRSLKRQKPPVPLHKGQQRSLFPRPQERQENSPLVISCHYDSEMRLRRGHHTLITRPRGCQENAVNPALANALVDPDEVEPQGVDEEEDLAPMPDLQEYARILQCLGIEQEQDRINQLHQNQEPKILENLQASPPVTPGNEESSWIDDPLTLEMSLIPNCPLWRHLLSKLPAIVQIDPGSVLNLISTTALEELSIPPSKPSHTFVSIFGYDGSAQRPIGKIRFRLQIGDLISEVTVYAIKTPSCYNILLGRPWIHENGVVPSTLHQCIKFVSDDGLIHRVFVDKKPFKGKEVHFADFQMYKDEKEKEEEKITSFAGNLQKDKGKAPQQSLEENKPSDKFEENNPSPFVVSFKSSRPLVITTKAKKTKQKIRGKFDVSFVSII</sequence>
<name>A0ACC2L2S7_PERAE</name>
<proteinExistence type="predicted"/>
<protein>
    <submittedName>
        <fullName evidence="1">Uncharacterized protein</fullName>
    </submittedName>
</protein>
<keyword evidence="2" id="KW-1185">Reference proteome</keyword>
<dbReference type="Proteomes" id="UP001234297">
    <property type="component" value="Chromosome 6"/>
</dbReference>
<gene>
    <name evidence="1" type="ORF">MRB53_020974</name>
</gene>
<evidence type="ECO:0000313" key="1">
    <source>
        <dbReference type="EMBL" id="KAJ8627667.1"/>
    </source>
</evidence>